<dbReference type="Proteomes" id="UP001642464">
    <property type="component" value="Unassembled WGS sequence"/>
</dbReference>
<accession>A0ABP0JGY8</accession>
<protein>
    <recommendedName>
        <fullName evidence="3">PDZ domain-containing protein</fullName>
    </recommendedName>
</protein>
<evidence type="ECO:0008006" key="3">
    <source>
        <dbReference type="Google" id="ProtNLM"/>
    </source>
</evidence>
<keyword evidence="2" id="KW-1185">Reference proteome</keyword>
<sequence length="549" mass="59196">MTITTEVAEAVEKHIKSMQDGQLHHGCKELINVLKKANLAWEAQLPANQIGVHPENRDGCGILVSHVQRLIEELCELGYDSQLTRNICVEIPHDRVPSEDFNIKLADGSGGALAKVAPGTLRFLSLSGGHTNQAIKAIAGGCQHQSAQLTMDGSLSMAKIKEKCPELARVAEQGQTWVVLSSHAISRFPAIPRLVQSAANASTHLAAAESELQLARKVLRAYLSASETKASGVTWLDISSEVLRSKPPHMKVAPAMFKFIMNYAGGKSGHMLSATEAFVNTCGVNKSLGFELWDCISQESKGKSKIPRLLARHAALKLAYLQEDVLVTCADIKKLLAGKELQPEVDKMESIILQIHKMGKAHEDACSGATLVKLQGLAECQLVWRCLDKKHRSVEWKHKSLEEVGHEFVERLSTACGKTLTSPWSAAVDASPPSALTSSSAGTCMLETSETGAILNLAAALKAAGFTVGLTLCRKADKATGKIMSVDDGARVVHMQVGDKLMNVSGQSVLDGEWRVVREKSPAKVIPWENPLQGPDFEKACLRGAMTTA</sequence>
<dbReference type="EMBL" id="CAXAMM010007258">
    <property type="protein sequence ID" value="CAK9013677.1"/>
    <property type="molecule type" value="Genomic_DNA"/>
</dbReference>
<proteinExistence type="predicted"/>
<name>A0ABP0JGY8_9DINO</name>
<comment type="caution">
    <text evidence="1">The sequence shown here is derived from an EMBL/GenBank/DDBJ whole genome shotgun (WGS) entry which is preliminary data.</text>
</comment>
<organism evidence="1 2">
    <name type="scientific">Durusdinium trenchii</name>
    <dbReference type="NCBI Taxonomy" id="1381693"/>
    <lineage>
        <taxon>Eukaryota</taxon>
        <taxon>Sar</taxon>
        <taxon>Alveolata</taxon>
        <taxon>Dinophyceae</taxon>
        <taxon>Suessiales</taxon>
        <taxon>Symbiodiniaceae</taxon>
        <taxon>Durusdinium</taxon>
    </lineage>
</organism>
<reference evidence="1 2" key="1">
    <citation type="submission" date="2024-02" db="EMBL/GenBank/DDBJ databases">
        <authorList>
            <person name="Chen Y."/>
            <person name="Shah S."/>
            <person name="Dougan E. K."/>
            <person name="Thang M."/>
            <person name="Chan C."/>
        </authorList>
    </citation>
    <scope>NUCLEOTIDE SEQUENCE [LARGE SCALE GENOMIC DNA]</scope>
</reference>
<gene>
    <name evidence="1" type="ORF">SCF082_LOCUS12035</name>
</gene>
<evidence type="ECO:0000313" key="1">
    <source>
        <dbReference type="EMBL" id="CAK9013677.1"/>
    </source>
</evidence>
<evidence type="ECO:0000313" key="2">
    <source>
        <dbReference type="Proteomes" id="UP001642464"/>
    </source>
</evidence>